<evidence type="ECO:0000259" key="2">
    <source>
        <dbReference type="Pfam" id="PF00206"/>
    </source>
</evidence>
<dbReference type="InterPro" id="IPR018951">
    <property type="entry name" value="Fumarase_C_C"/>
</dbReference>
<keyword evidence="1 4" id="KW-0456">Lyase</keyword>
<name>A0ABM8SYV4_9BURK</name>
<reference evidence="4 5" key="1">
    <citation type="submission" date="2021-02" db="EMBL/GenBank/DDBJ databases">
        <authorList>
            <person name="Vanwijnsberghe S."/>
        </authorList>
    </citation>
    <scope>NUCLEOTIDE SEQUENCE [LARGE SCALE GENOMIC DNA]</scope>
    <source>
        <strain evidence="4 5">R-69658</strain>
    </source>
</reference>
<comment type="caution">
    <text evidence="4">The sequence shown here is derived from an EMBL/GenBank/DDBJ whole genome shotgun (WGS) entry which is preliminary data.</text>
</comment>
<dbReference type="Gene3D" id="1.10.40.30">
    <property type="entry name" value="Fumarase/aspartase (C-terminal domain)"/>
    <property type="match status" value="1"/>
</dbReference>
<organism evidence="4 5">
    <name type="scientific">Paraburkholderia aspalathi</name>
    <dbReference type="NCBI Taxonomy" id="1324617"/>
    <lineage>
        <taxon>Bacteria</taxon>
        <taxon>Pseudomonadati</taxon>
        <taxon>Pseudomonadota</taxon>
        <taxon>Betaproteobacteria</taxon>
        <taxon>Burkholderiales</taxon>
        <taxon>Burkholderiaceae</taxon>
        <taxon>Paraburkholderia</taxon>
    </lineage>
</organism>
<dbReference type="SUPFAM" id="SSF48557">
    <property type="entry name" value="L-aspartase-like"/>
    <property type="match status" value="1"/>
</dbReference>
<dbReference type="Gene3D" id="1.20.200.10">
    <property type="entry name" value="Fumarase/aspartase (Central domain)"/>
    <property type="match status" value="1"/>
</dbReference>
<dbReference type="InterPro" id="IPR022761">
    <property type="entry name" value="Fumarate_lyase_N"/>
</dbReference>
<dbReference type="Pfam" id="PF00206">
    <property type="entry name" value="Lyase_1"/>
    <property type="match status" value="1"/>
</dbReference>
<feature type="domain" description="Fumarate lyase N-terminal" evidence="2">
    <location>
        <begin position="27"/>
        <end position="347"/>
    </location>
</feature>
<dbReference type="Pfam" id="PF10415">
    <property type="entry name" value="FumaraseC_C"/>
    <property type="match status" value="1"/>
</dbReference>
<protein>
    <submittedName>
        <fullName evidence="4">Aspartate ammonia-lyase</fullName>
        <ecNumber evidence="4">4.3.1.1</ecNumber>
    </submittedName>
</protein>
<dbReference type="RefSeq" id="WP_200621829.1">
    <property type="nucleotide sequence ID" value="NZ_CAJNAU010000103.1"/>
</dbReference>
<dbReference type="InterPro" id="IPR024083">
    <property type="entry name" value="Fumarase/histidase_N"/>
</dbReference>
<evidence type="ECO:0000259" key="3">
    <source>
        <dbReference type="Pfam" id="PF10415"/>
    </source>
</evidence>
<dbReference type="EMBL" id="CAJNAU010000103">
    <property type="protein sequence ID" value="CAE6842786.1"/>
    <property type="molecule type" value="Genomic_DNA"/>
</dbReference>
<sequence>MDTRPMSATREEHDALGTLTLSDALDFGIQTARARENFPVSRTTIADIPGFVRSIAQIKKAAAIANRQIGVLPVEMAQAIVAAADEIIAHQKAEAFPVDIYHGGGGTSANMNLNEVVGIRANEILTGKKGSDIVHPNTHVNMGQSTNDVIPAAMKMTAYGLLASLEHALTEFVALLAGKEQEFAAVVKLGRTCLQDALPITLGQQFSGYREGLQRQLGELARVREMCVLLPLAATAVGTEFGTFPGYKSAVYSALGSITGVTYAPEPNFFDGLQNADIWLSVSGALKAVGLLLNKFCADLRLMSSGPRAGLAEITLPAVQPGSSIMPGKINPVMPEMVMQIYFRVLGNDVAVTRACEGELDLNVWESLILNCISESATLLTAALPLLGEKCVRGIRADVQRCARDAEHSLALSTVLATLFDYERASAVAQRAAAEGKTIEAVVVESGIMSAADARRYLDPAVLTSPEKFRALFDAKMG</sequence>
<keyword evidence="5" id="KW-1185">Reference proteome</keyword>
<proteinExistence type="predicted"/>
<dbReference type="NCBIfam" id="NF008909">
    <property type="entry name" value="PRK12273.1"/>
    <property type="match status" value="1"/>
</dbReference>
<dbReference type="EC" id="4.3.1.1" evidence="4"/>
<dbReference type="PRINTS" id="PR00149">
    <property type="entry name" value="FUMRATELYASE"/>
</dbReference>
<dbReference type="Gene3D" id="1.10.275.10">
    <property type="entry name" value="Fumarase/aspartase (N-terminal domain)"/>
    <property type="match status" value="1"/>
</dbReference>
<dbReference type="InterPro" id="IPR008948">
    <property type="entry name" value="L-Aspartase-like"/>
</dbReference>
<dbReference type="PANTHER" id="PTHR42696">
    <property type="entry name" value="ASPARTATE AMMONIA-LYASE"/>
    <property type="match status" value="1"/>
</dbReference>
<dbReference type="PROSITE" id="PS00163">
    <property type="entry name" value="FUMARATE_LYASES"/>
    <property type="match status" value="1"/>
</dbReference>
<dbReference type="InterPro" id="IPR020557">
    <property type="entry name" value="Fumarate_lyase_CS"/>
</dbReference>
<dbReference type="Proteomes" id="UP000674425">
    <property type="component" value="Unassembled WGS sequence"/>
</dbReference>
<dbReference type="PANTHER" id="PTHR42696:SF2">
    <property type="entry name" value="ASPARTATE AMMONIA-LYASE"/>
    <property type="match status" value="1"/>
</dbReference>
<dbReference type="InterPro" id="IPR051546">
    <property type="entry name" value="Aspartate_Ammonia-Lyase"/>
</dbReference>
<evidence type="ECO:0000313" key="5">
    <source>
        <dbReference type="Proteomes" id="UP000674425"/>
    </source>
</evidence>
<dbReference type="GO" id="GO:0008797">
    <property type="term" value="F:aspartate ammonia-lyase activity"/>
    <property type="evidence" value="ECO:0007669"/>
    <property type="project" value="UniProtKB-EC"/>
</dbReference>
<dbReference type="InterPro" id="IPR000362">
    <property type="entry name" value="Fumarate_lyase_fam"/>
</dbReference>
<gene>
    <name evidence="4" type="primary">aspA_2</name>
    <name evidence="4" type="ORF">R69658_06801</name>
</gene>
<accession>A0ABM8SYV4</accession>
<evidence type="ECO:0000256" key="1">
    <source>
        <dbReference type="ARBA" id="ARBA00023239"/>
    </source>
</evidence>
<feature type="domain" description="Fumarase C C-terminal" evidence="3">
    <location>
        <begin position="414"/>
        <end position="464"/>
    </location>
</feature>
<evidence type="ECO:0000313" key="4">
    <source>
        <dbReference type="EMBL" id="CAE6842786.1"/>
    </source>
</evidence>